<dbReference type="CDD" id="cd04301">
    <property type="entry name" value="NAT_SF"/>
    <property type="match status" value="1"/>
</dbReference>
<protein>
    <recommendedName>
        <fullName evidence="1">N-acetyltransferase domain-containing protein</fullName>
    </recommendedName>
</protein>
<dbReference type="RefSeq" id="WP_041055101.1">
    <property type="nucleotide sequence ID" value="NZ_JXRR01000008.1"/>
</dbReference>
<dbReference type="OrthoDB" id="9803772at2"/>
<dbReference type="Pfam" id="PF13508">
    <property type="entry name" value="Acetyltransf_7"/>
    <property type="match status" value="1"/>
</dbReference>
<dbReference type="AlphaFoldDB" id="A0A0C2W4A7"/>
<evidence type="ECO:0000259" key="1">
    <source>
        <dbReference type="PROSITE" id="PS51186"/>
    </source>
</evidence>
<dbReference type="PROSITE" id="PS51186">
    <property type="entry name" value="GNAT"/>
    <property type="match status" value="1"/>
</dbReference>
<feature type="domain" description="N-acetyltransferase" evidence="1">
    <location>
        <begin position="9"/>
        <end position="173"/>
    </location>
</feature>
<name>A0A0C2W4A7_9BACL</name>
<accession>A0A0C2W4A7</accession>
<reference evidence="2 3" key="1">
    <citation type="submission" date="2015-01" db="EMBL/GenBank/DDBJ databases">
        <title>Jeotgalibacillus campisalis genome sequencing.</title>
        <authorList>
            <person name="Goh K.M."/>
            <person name="Chan K.-G."/>
            <person name="Yaakop A.S."/>
            <person name="Ee R."/>
            <person name="Gan H.M."/>
            <person name="Chan C.S."/>
        </authorList>
    </citation>
    <scope>NUCLEOTIDE SEQUENCE [LARGE SCALE GENOMIC DNA]</scope>
    <source>
        <strain evidence="2 3">SF-57</strain>
    </source>
</reference>
<evidence type="ECO:0000313" key="2">
    <source>
        <dbReference type="EMBL" id="KIL50888.1"/>
    </source>
</evidence>
<organism evidence="2 3">
    <name type="scientific">Jeotgalibacillus campisalis</name>
    <dbReference type="NCBI Taxonomy" id="220754"/>
    <lineage>
        <taxon>Bacteria</taxon>
        <taxon>Bacillati</taxon>
        <taxon>Bacillota</taxon>
        <taxon>Bacilli</taxon>
        <taxon>Bacillales</taxon>
        <taxon>Caryophanaceae</taxon>
        <taxon>Jeotgalibacillus</taxon>
    </lineage>
</organism>
<comment type="caution">
    <text evidence="2">The sequence shown here is derived from an EMBL/GenBank/DDBJ whole genome shotgun (WGS) entry which is preliminary data.</text>
</comment>
<dbReference type="Gene3D" id="3.40.630.30">
    <property type="match status" value="1"/>
</dbReference>
<dbReference type="Proteomes" id="UP000031972">
    <property type="component" value="Unassembled WGS sequence"/>
</dbReference>
<gene>
    <name evidence="2" type="ORF">KR50_07690</name>
</gene>
<dbReference type="InterPro" id="IPR016181">
    <property type="entry name" value="Acyl_CoA_acyltransferase"/>
</dbReference>
<dbReference type="GO" id="GO:0016747">
    <property type="term" value="F:acyltransferase activity, transferring groups other than amino-acyl groups"/>
    <property type="evidence" value="ECO:0007669"/>
    <property type="project" value="InterPro"/>
</dbReference>
<evidence type="ECO:0000313" key="3">
    <source>
        <dbReference type="Proteomes" id="UP000031972"/>
    </source>
</evidence>
<keyword evidence="3" id="KW-1185">Reference proteome</keyword>
<dbReference type="InterPro" id="IPR000182">
    <property type="entry name" value="GNAT_dom"/>
</dbReference>
<sequence length="173" mass="19565">MLYFQEGDLIIRPMINRDIQQFVSAFSAQGWHKPADLFEGYYQKQNEHKISVLVAEIDHQAAGYVTLLPCADKGPFAFKNLPEIVDLNVLIKFQNKGIGSKIMDTAESLSKAKHNLVTLAVGLHSGYGAAQRMYIKRGYIPDGTGIWYRGEQAEQYSTCENDDDLNLYLFKLL</sequence>
<dbReference type="SUPFAM" id="SSF55729">
    <property type="entry name" value="Acyl-CoA N-acyltransferases (Nat)"/>
    <property type="match status" value="1"/>
</dbReference>
<proteinExistence type="predicted"/>
<dbReference type="PATRIC" id="fig|220754.4.peg.788"/>
<dbReference type="EMBL" id="JXRR01000008">
    <property type="protein sequence ID" value="KIL50888.1"/>
    <property type="molecule type" value="Genomic_DNA"/>
</dbReference>